<protein>
    <submittedName>
        <fullName evidence="1">Uncharacterized protein</fullName>
    </submittedName>
</protein>
<name>A0A381YVE8_9ZZZZ</name>
<sequence length="82" mass="9191">EVLSTAKKRIRRSLEKRSARFGQVFQCSSAIQSLIAPQTWGQNHPQTMDFIGHAAHNESIQPGISIKSNAGVRCHSLYWSQI</sequence>
<gene>
    <name evidence="1" type="ORF">METZ01_LOCUS133407</name>
</gene>
<proteinExistence type="predicted"/>
<accession>A0A381YVE8</accession>
<dbReference type="EMBL" id="UINC01019069">
    <property type="protein sequence ID" value="SVA80553.1"/>
    <property type="molecule type" value="Genomic_DNA"/>
</dbReference>
<feature type="non-terminal residue" evidence="1">
    <location>
        <position position="1"/>
    </location>
</feature>
<reference evidence="1" key="1">
    <citation type="submission" date="2018-05" db="EMBL/GenBank/DDBJ databases">
        <authorList>
            <person name="Lanie J.A."/>
            <person name="Ng W.-L."/>
            <person name="Kazmierczak K.M."/>
            <person name="Andrzejewski T.M."/>
            <person name="Davidsen T.M."/>
            <person name="Wayne K.J."/>
            <person name="Tettelin H."/>
            <person name="Glass J.I."/>
            <person name="Rusch D."/>
            <person name="Podicherti R."/>
            <person name="Tsui H.-C.T."/>
            <person name="Winkler M.E."/>
        </authorList>
    </citation>
    <scope>NUCLEOTIDE SEQUENCE</scope>
</reference>
<evidence type="ECO:0000313" key="1">
    <source>
        <dbReference type="EMBL" id="SVA80553.1"/>
    </source>
</evidence>
<organism evidence="1">
    <name type="scientific">marine metagenome</name>
    <dbReference type="NCBI Taxonomy" id="408172"/>
    <lineage>
        <taxon>unclassified sequences</taxon>
        <taxon>metagenomes</taxon>
        <taxon>ecological metagenomes</taxon>
    </lineage>
</organism>
<dbReference type="AlphaFoldDB" id="A0A381YVE8"/>